<dbReference type="GO" id="GO:0034067">
    <property type="term" value="P:protein localization to Golgi apparatus"/>
    <property type="evidence" value="ECO:0007669"/>
    <property type="project" value="TreeGrafter"/>
</dbReference>
<keyword evidence="5" id="KW-0479">Metal-binding</keyword>
<gene>
    <name evidence="6" type="ORF">AMSG_08309</name>
</gene>
<evidence type="ECO:0000313" key="6">
    <source>
        <dbReference type="EMBL" id="KNC52340.1"/>
    </source>
</evidence>
<dbReference type="GO" id="GO:0003924">
    <property type="term" value="F:GTPase activity"/>
    <property type="evidence" value="ECO:0007669"/>
    <property type="project" value="InterPro"/>
</dbReference>
<accession>A0A0L0DJF9</accession>
<keyword evidence="3 4" id="KW-0342">GTP-binding</keyword>
<feature type="binding site" evidence="4">
    <location>
        <begin position="134"/>
        <end position="137"/>
    </location>
    <ligand>
        <name>GTP</name>
        <dbReference type="ChEBI" id="CHEBI:37565"/>
    </ligand>
</feature>
<dbReference type="STRING" id="461836.A0A0L0DJF9"/>
<dbReference type="GO" id="GO:0005794">
    <property type="term" value="C:Golgi apparatus"/>
    <property type="evidence" value="ECO:0007669"/>
    <property type="project" value="TreeGrafter"/>
</dbReference>
<dbReference type="GO" id="GO:0046872">
    <property type="term" value="F:metal ion binding"/>
    <property type="evidence" value="ECO:0007669"/>
    <property type="project" value="UniProtKB-KW"/>
</dbReference>
<dbReference type="PANTHER" id="PTHR45909:SF1">
    <property type="entry name" value="ADP-RIBOSYLATION FACTOR-RELATED PROTEIN 1"/>
    <property type="match status" value="1"/>
</dbReference>
<sequence length="194" mass="21580">MFSLLSGLWKYLFTKTELFTLIVGLDYAGKTTLLEQMKSMYLGMDPLPEEKITPTVGLNRTRAHPNWTEVLVTWDVGGQRSLIGMWDRYFNEAHAVVFVIDSSDTVRMDEARSTFHTVVADPRLAGAPVLLLCNKMDKDDAIDPDVVADAFGVTDVPDHNMHVAPICAKDGTGVTEAIDWLLAALQTSPRQIIR</sequence>
<keyword evidence="2 4" id="KW-0547">Nucleotide-binding</keyword>
<evidence type="ECO:0000256" key="2">
    <source>
        <dbReference type="ARBA" id="ARBA00022741"/>
    </source>
</evidence>
<dbReference type="eggNOG" id="KOG0076">
    <property type="taxonomic scope" value="Eukaryota"/>
</dbReference>
<dbReference type="GO" id="GO:0043001">
    <property type="term" value="P:Golgi to plasma membrane protein transport"/>
    <property type="evidence" value="ECO:0007669"/>
    <property type="project" value="TreeGrafter"/>
</dbReference>
<dbReference type="GeneID" id="25567030"/>
<dbReference type="PROSITE" id="PS51417">
    <property type="entry name" value="ARF"/>
    <property type="match status" value="1"/>
</dbReference>
<feature type="binding site" evidence="4">
    <location>
        <begin position="24"/>
        <end position="31"/>
    </location>
    <ligand>
        <name>GTP</name>
        <dbReference type="ChEBI" id="CHEBI:37565"/>
    </ligand>
</feature>
<dbReference type="InterPro" id="IPR024156">
    <property type="entry name" value="Small_GTPase_ARF"/>
</dbReference>
<dbReference type="GO" id="GO:0005525">
    <property type="term" value="F:GTP binding"/>
    <property type="evidence" value="ECO:0007669"/>
    <property type="project" value="UniProtKB-KW"/>
</dbReference>
<keyword evidence="5" id="KW-0460">Magnesium</keyword>
<evidence type="ECO:0000256" key="4">
    <source>
        <dbReference type="PIRSR" id="PIRSR606689-1"/>
    </source>
</evidence>
<reference evidence="6 7" key="1">
    <citation type="submission" date="2010-05" db="EMBL/GenBank/DDBJ databases">
        <title>The Genome Sequence of Thecamonas trahens ATCC 50062.</title>
        <authorList>
            <consortium name="The Broad Institute Genome Sequencing Platform"/>
            <person name="Russ C."/>
            <person name="Cuomo C."/>
            <person name="Shea T."/>
            <person name="Young S.K."/>
            <person name="Zeng Q."/>
            <person name="Koehrsen M."/>
            <person name="Haas B."/>
            <person name="Borodovsky M."/>
            <person name="Guigo R."/>
            <person name="Alvarado L."/>
            <person name="Berlin A."/>
            <person name="Bochicchio J."/>
            <person name="Borenstein D."/>
            <person name="Chapman S."/>
            <person name="Chen Z."/>
            <person name="Freedman E."/>
            <person name="Gellesch M."/>
            <person name="Goldberg J."/>
            <person name="Griggs A."/>
            <person name="Gujja S."/>
            <person name="Heilman E."/>
            <person name="Heiman D."/>
            <person name="Hepburn T."/>
            <person name="Howarth C."/>
            <person name="Jen D."/>
            <person name="Larson L."/>
            <person name="Mehta T."/>
            <person name="Park D."/>
            <person name="Pearson M."/>
            <person name="Roberts A."/>
            <person name="Saif S."/>
            <person name="Shenoy N."/>
            <person name="Sisk P."/>
            <person name="Stolte C."/>
            <person name="Sykes S."/>
            <person name="Thomson T."/>
            <person name="Walk T."/>
            <person name="White J."/>
            <person name="Yandava C."/>
            <person name="Burger G."/>
            <person name="Gray M.W."/>
            <person name="Holland P.W.H."/>
            <person name="King N."/>
            <person name="Lang F.B.F."/>
            <person name="Roger A.J."/>
            <person name="Ruiz-Trillo I."/>
            <person name="Lander E."/>
            <person name="Nusbaum C."/>
        </authorList>
    </citation>
    <scope>NUCLEOTIDE SEQUENCE [LARGE SCALE GENOMIC DNA]</scope>
    <source>
        <strain evidence="6 7">ATCC 50062</strain>
    </source>
</reference>
<dbReference type="Proteomes" id="UP000054408">
    <property type="component" value="Unassembled WGS sequence"/>
</dbReference>
<evidence type="ECO:0000256" key="1">
    <source>
        <dbReference type="ARBA" id="ARBA00010290"/>
    </source>
</evidence>
<keyword evidence="7" id="KW-1185">Reference proteome</keyword>
<evidence type="ECO:0000313" key="7">
    <source>
        <dbReference type="Proteomes" id="UP000054408"/>
    </source>
</evidence>
<dbReference type="Pfam" id="PF00025">
    <property type="entry name" value="Arf"/>
    <property type="match status" value="1"/>
</dbReference>
<evidence type="ECO:0000256" key="3">
    <source>
        <dbReference type="ARBA" id="ARBA00023134"/>
    </source>
</evidence>
<feature type="binding site" evidence="4">
    <location>
        <position position="78"/>
    </location>
    <ligand>
        <name>GTP</name>
        <dbReference type="ChEBI" id="CHEBI:37565"/>
    </ligand>
</feature>
<dbReference type="GO" id="GO:0006886">
    <property type="term" value="P:intracellular protein transport"/>
    <property type="evidence" value="ECO:0007669"/>
    <property type="project" value="TreeGrafter"/>
</dbReference>
<dbReference type="InterPro" id="IPR027417">
    <property type="entry name" value="P-loop_NTPase"/>
</dbReference>
<proteinExistence type="inferred from homology"/>
<evidence type="ECO:0000256" key="5">
    <source>
        <dbReference type="PIRSR" id="PIRSR606689-2"/>
    </source>
</evidence>
<dbReference type="SMART" id="SM00178">
    <property type="entry name" value="SAR"/>
    <property type="match status" value="1"/>
</dbReference>
<dbReference type="EMBL" id="GL349472">
    <property type="protein sequence ID" value="KNC52340.1"/>
    <property type="molecule type" value="Genomic_DNA"/>
</dbReference>
<dbReference type="InterPro" id="IPR006689">
    <property type="entry name" value="Small_GTPase_ARF/SAR"/>
</dbReference>
<organism evidence="6 7">
    <name type="scientific">Thecamonas trahens ATCC 50062</name>
    <dbReference type="NCBI Taxonomy" id="461836"/>
    <lineage>
        <taxon>Eukaryota</taxon>
        <taxon>Apusozoa</taxon>
        <taxon>Apusomonadida</taxon>
        <taxon>Apusomonadidae</taxon>
        <taxon>Thecamonas</taxon>
    </lineage>
</organism>
<feature type="binding site" evidence="5">
    <location>
        <position position="55"/>
    </location>
    <ligand>
        <name>Mg(2+)</name>
        <dbReference type="ChEBI" id="CHEBI:18420"/>
    </ligand>
</feature>
<dbReference type="FunFam" id="3.40.50.300:FF:001166">
    <property type="entry name" value="ADP-ribosylation factor D"/>
    <property type="match status" value="1"/>
</dbReference>
<dbReference type="SMART" id="SM00177">
    <property type="entry name" value="ARF"/>
    <property type="match status" value="1"/>
</dbReference>
<dbReference type="PANTHER" id="PTHR45909">
    <property type="entry name" value="ADP-RIBOSYLATION FACTOR-RELATED PROTEIN 1"/>
    <property type="match status" value="1"/>
</dbReference>
<dbReference type="OMA" id="HGFYKYM"/>
<dbReference type="OrthoDB" id="414781at2759"/>
<dbReference type="RefSeq" id="XP_013755390.1">
    <property type="nucleotide sequence ID" value="XM_013899936.1"/>
</dbReference>
<dbReference type="SUPFAM" id="SSF52540">
    <property type="entry name" value="P-loop containing nucleoside triphosphate hydrolases"/>
    <property type="match status" value="1"/>
</dbReference>
<protein>
    <submittedName>
        <fullName evidence="6">ArfRP1-family small GTPase</fullName>
    </submittedName>
</protein>
<name>A0A0L0DJF9_THETB</name>
<dbReference type="CDD" id="cd00878">
    <property type="entry name" value="Arf_Arl"/>
    <property type="match status" value="1"/>
</dbReference>
<dbReference type="AlphaFoldDB" id="A0A0L0DJF9"/>
<dbReference type="Gene3D" id="3.40.50.300">
    <property type="entry name" value="P-loop containing nucleotide triphosphate hydrolases"/>
    <property type="match status" value="1"/>
</dbReference>
<feature type="binding site" evidence="5">
    <location>
        <position position="31"/>
    </location>
    <ligand>
        <name>Mg(2+)</name>
        <dbReference type="ChEBI" id="CHEBI:18420"/>
    </ligand>
</feature>
<comment type="similarity">
    <text evidence="1">Belongs to the small GTPase superfamily. Arf family.</text>
</comment>